<feature type="compositionally biased region" description="Polar residues" evidence="23">
    <location>
        <begin position="1181"/>
        <end position="1190"/>
    </location>
</feature>
<keyword evidence="16" id="KW-0460">Magnesium</keyword>
<keyword evidence="15 21" id="KW-0067">ATP-binding</keyword>
<keyword evidence="9" id="KW-0808">Transferase</keyword>
<evidence type="ECO:0000256" key="19">
    <source>
        <dbReference type="ARBA" id="ARBA00047899"/>
    </source>
</evidence>
<dbReference type="SUPFAM" id="SSF57889">
    <property type="entry name" value="Cysteine-rich domain"/>
    <property type="match status" value="1"/>
</dbReference>
<dbReference type="InterPro" id="IPR000095">
    <property type="entry name" value="CRIB_dom"/>
</dbReference>
<dbReference type="SUPFAM" id="SSF56112">
    <property type="entry name" value="Protein kinase-like (PK-like)"/>
    <property type="match status" value="1"/>
</dbReference>
<dbReference type="PROSITE" id="PS50081">
    <property type="entry name" value="ZF_DAG_PE_2"/>
    <property type="match status" value="1"/>
</dbReference>
<dbReference type="InterPro" id="IPR014930">
    <property type="entry name" value="Myotonic_dystrophy_kinase_coil"/>
</dbReference>
<comment type="subcellular location">
    <subcellularLocation>
        <location evidence="3">Cell projection</location>
        <location evidence="3">Lamellipodium</location>
    </subcellularLocation>
    <subcellularLocation>
        <location evidence="2">Cytoplasm</location>
    </subcellularLocation>
</comment>
<evidence type="ECO:0000256" key="16">
    <source>
        <dbReference type="ARBA" id="ARBA00022842"/>
    </source>
</evidence>
<feature type="coiled-coil region" evidence="22">
    <location>
        <begin position="1080"/>
        <end position="1128"/>
    </location>
</feature>
<keyword evidence="11 21" id="KW-0547">Nucleotide-binding</keyword>
<dbReference type="FunFam" id="1.10.510.10:FF:000014">
    <property type="entry name" value="Non-specific serine/threonine protein kinase"/>
    <property type="match status" value="1"/>
</dbReference>
<dbReference type="PROSITE" id="PS00107">
    <property type="entry name" value="PROTEIN_KINASE_ATP"/>
    <property type="match status" value="1"/>
</dbReference>
<evidence type="ECO:0000259" key="29">
    <source>
        <dbReference type="PROSITE" id="PS51285"/>
    </source>
</evidence>
<dbReference type="PANTHER" id="PTHR22988">
    <property type="entry name" value="MYOTONIC DYSTROPHY S/T KINASE-RELATED"/>
    <property type="match status" value="1"/>
</dbReference>
<dbReference type="PROSITE" id="PS51285">
    <property type="entry name" value="AGC_KINASE_CTER"/>
    <property type="match status" value="1"/>
</dbReference>
<name>A0AAE1G2W7_PETCI</name>
<dbReference type="GO" id="GO:0030027">
    <property type="term" value="C:lamellipodium"/>
    <property type="evidence" value="ECO:0007669"/>
    <property type="project" value="UniProtKB-SubCell"/>
</dbReference>
<feature type="compositionally biased region" description="Basic and acidic residues" evidence="23">
    <location>
        <begin position="1962"/>
        <end position="1973"/>
    </location>
</feature>
<organism evidence="30 31">
    <name type="scientific">Petrolisthes cinctipes</name>
    <name type="common">Flat porcelain crab</name>
    <dbReference type="NCBI Taxonomy" id="88211"/>
    <lineage>
        <taxon>Eukaryota</taxon>
        <taxon>Metazoa</taxon>
        <taxon>Ecdysozoa</taxon>
        <taxon>Arthropoda</taxon>
        <taxon>Crustacea</taxon>
        <taxon>Multicrustacea</taxon>
        <taxon>Malacostraca</taxon>
        <taxon>Eumalacostraca</taxon>
        <taxon>Eucarida</taxon>
        <taxon>Decapoda</taxon>
        <taxon>Pleocyemata</taxon>
        <taxon>Anomura</taxon>
        <taxon>Galatheoidea</taxon>
        <taxon>Porcellanidae</taxon>
        <taxon>Petrolisthes</taxon>
    </lineage>
</organism>
<feature type="domain" description="CRIB" evidence="27">
    <location>
        <begin position="1794"/>
        <end position="1807"/>
    </location>
</feature>
<evidence type="ECO:0000256" key="17">
    <source>
        <dbReference type="ARBA" id="ARBA00023054"/>
    </source>
</evidence>
<dbReference type="InterPro" id="IPR011009">
    <property type="entry name" value="Kinase-like_dom_sf"/>
</dbReference>
<dbReference type="Gene3D" id="2.30.29.30">
    <property type="entry name" value="Pleckstrin-homology domain (PH domain)/Phosphotyrosine-binding domain (PTB)"/>
    <property type="match status" value="1"/>
</dbReference>
<feature type="compositionally biased region" description="Low complexity" evidence="23">
    <location>
        <begin position="1167"/>
        <end position="1180"/>
    </location>
</feature>
<dbReference type="Pfam" id="PF00433">
    <property type="entry name" value="Pkinase_C"/>
    <property type="match status" value="1"/>
</dbReference>
<keyword evidence="17 22" id="KW-0175">Coiled coil</keyword>
<dbReference type="EC" id="2.7.11.1" evidence="5"/>
<evidence type="ECO:0000256" key="2">
    <source>
        <dbReference type="ARBA" id="ARBA00004496"/>
    </source>
</evidence>
<feature type="domain" description="Phorbol-ester/DAG-type" evidence="26">
    <location>
        <begin position="1246"/>
        <end position="1296"/>
    </location>
</feature>
<dbReference type="InterPro" id="IPR017892">
    <property type="entry name" value="Pkinase_C"/>
</dbReference>
<dbReference type="PROSITE" id="PS50003">
    <property type="entry name" value="PH_DOMAIN"/>
    <property type="match status" value="1"/>
</dbReference>
<keyword evidence="13" id="KW-0418">Kinase</keyword>
<dbReference type="Pfam" id="PF00069">
    <property type="entry name" value="Pkinase"/>
    <property type="match status" value="1"/>
</dbReference>
<dbReference type="InterPro" id="IPR031597">
    <property type="entry name" value="KELK"/>
</dbReference>
<evidence type="ECO:0000256" key="12">
    <source>
        <dbReference type="ARBA" id="ARBA00022771"/>
    </source>
</evidence>
<dbReference type="SMART" id="SM00133">
    <property type="entry name" value="S_TK_X"/>
    <property type="match status" value="1"/>
</dbReference>
<keyword evidence="10" id="KW-0479">Metal-binding</keyword>
<evidence type="ECO:0000256" key="8">
    <source>
        <dbReference type="ARBA" id="ARBA00022553"/>
    </source>
</evidence>
<dbReference type="PROSITE" id="PS00108">
    <property type="entry name" value="PROTEIN_KINASE_ST"/>
    <property type="match status" value="1"/>
</dbReference>
<feature type="region of interest" description="Disordered" evidence="23">
    <location>
        <begin position="745"/>
        <end position="776"/>
    </location>
</feature>
<dbReference type="InterPro" id="IPR017441">
    <property type="entry name" value="Protein_kinase_ATP_BS"/>
</dbReference>
<feature type="region of interest" description="Disordered" evidence="23">
    <location>
        <begin position="546"/>
        <end position="568"/>
    </location>
</feature>
<dbReference type="Proteomes" id="UP001286313">
    <property type="component" value="Unassembled WGS sequence"/>
</dbReference>
<evidence type="ECO:0000256" key="10">
    <source>
        <dbReference type="ARBA" id="ARBA00022723"/>
    </source>
</evidence>
<comment type="catalytic activity">
    <reaction evidence="20">
        <text>L-seryl-[protein] + ATP = O-phospho-L-seryl-[protein] + ADP + H(+)</text>
        <dbReference type="Rhea" id="RHEA:17989"/>
        <dbReference type="Rhea" id="RHEA-COMP:9863"/>
        <dbReference type="Rhea" id="RHEA-COMP:11604"/>
        <dbReference type="ChEBI" id="CHEBI:15378"/>
        <dbReference type="ChEBI" id="CHEBI:29999"/>
        <dbReference type="ChEBI" id="CHEBI:30616"/>
        <dbReference type="ChEBI" id="CHEBI:83421"/>
        <dbReference type="ChEBI" id="CHEBI:456216"/>
        <dbReference type="EC" id="2.7.11.1"/>
    </reaction>
</comment>
<feature type="region of interest" description="Disordered" evidence="23">
    <location>
        <begin position="1769"/>
        <end position="1808"/>
    </location>
</feature>
<dbReference type="CDD" id="cd05597">
    <property type="entry name" value="STKc_DMPK_like"/>
    <property type="match status" value="1"/>
</dbReference>
<comment type="catalytic activity">
    <reaction evidence="19">
        <text>L-threonyl-[protein] + ATP = O-phospho-L-threonyl-[protein] + ADP + H(+)</text>
        <dbReference type="Rhea" id="RHEA:46608"/>
        <dbReference type="Rhea" id="RHEA-COMP:11060"/>
        <dbReference type="Rhea" id="RHEA-COMP:11605"/>
        <dbReference type="ChEBI" id="CHEBI:15378"/>
        <dbReference type="ChEBI" id="CHEBI:30013"/>
        <dbReference type="ChEBI" id="CHEBI:30616"/>
        <dbReference type="ChEBI" id="CHEBI:61977"/>
        <dbReference type="ChEBI" id="CHEBI:456216"/>
        <dbReference type="EC" id="2.7.11.1"/>
    </reaction>
</comment>
<dbReference type="PROSITE" id="PS50108">
    <property type="entry name" value="CRIB"/>
    <property type="match status" value="1"/>
</dbReference>
<feature type="compositionally biased region" description="Basic and acidic residues" evidence="23">
    <location>
        <begin position="1776"/>
        <end position="1791"/>
    </location>
</feature>
<evidence type="ECO:0000259" key="27">
    <source>
        <dbReference type="PROSITE" id="PS50108"/>
    </source>
</evidence>
<dbReference type="SMART" id="SM00233">
    <property type="entry name" value="PH"/>
    <property type="match status" value="1"/>
</dbReference>
<feature type="compositionally biased region" description="Pro residues" evidence="23">
    <location>
        <begin position="1898"/>
        <end position="1907"/>
    </location>
</feature>
<evidence type="ECO:0000256" key="1">
    <source>
        <dbReference type="ARBA" id="ARBA00001946"/>
    </source>
</evidence>
<dbReference type="Gene3D" id="3.30.200.20">
    <property type="entry name" value="Phosphorylase Kinase, domain 1"/>
    <property type="match status" value="1"/>
</dbReference>
<dbReference type="SMART" id="SM00109">
    <property type="entry name" value="C1"/>
    <property type="match status" value="1"/>
</dbReference>
<dbReference type="GO" id="GO:0005524">
    <property type="term" value="F:ATP binding"/>
    <property type="evidence" value="ECO:0007669"/>
    <property type="project" value="UniProtKB-UniRule"/>
</dbReference>
<dbReference type="InterPro" id="IPR057529">
    <property type="entry name" value="MRCK/ROCK_PH"/>
</dbReference>
<dbReference type="PROSITE" id="PS50219">
    <property type="entry name" value="CNH"/>
    <property type="match status" value="1"/>
</dbReference>
<dbReference type="Gene3D" id="1.10.510.10">
    <property type="entry name" value="Transferase(Phosphotransferase) domain 1"/>
    <property type="match status" value="1"/>
</dbReference>
<feature type="compositionally biased region" description="Basic and acidic residues" evidence="23">
    <location>
        <begin position="794"/>
        <end position="831"/>
    </location>
</feature>
<feature type="domain" description="AGC-kinase C-terminal" evidence="29">
    <location>
        <begin position="528"/>
        <end position="598"/>
    </location>
</feature>
<dbReference type="InterPro" id="IPR011993">
    <property type="entry name" value="PH-like_dom_sf"/>
</dbReference>
<protein>
    <recommendedName>
        <fullName evidence="5">non-specific serine/threonine protein kinase</fullName>
        <ecNumber evidence="5">2.7.11.1</ecNumber>
    </recommendedName>
</protein>
<evidence type="ECO:0000256" key="5">
    <source>
        <dbReference type="ARBA" id="ARBA00012513"/>
    </source>
</evidence>
<evidence type="ECO:0000256" key="23">
    <source>
        <dbReference type="SAM" id="MobiDB-lite"/>
    </source>
</evidence>
<dbReference type="FunFam" id="3.30.60.20:FF:000005">
    <property type="entry name" value="Non-specific serine/threonine protein kinase"/>
    <property type="match status" value="1"/>
</dbReference>
<evidence type="ECO:0000256" key="15">
    <source>
        <dbReference type="ARBA" id="ARBA00022840"/>
    </source>
</evidence>
<dbReference type="GO" id="GO:0004674">
    <property type="term" value="F:protein serine/threonine kinase activity"/>
    <property type="evidence" value="ECO:0007669"/>
    <property type="project" value="UniProtKB-KW"/>
</dbReference>
<evidence type="ECO:0000256" key="20">
    <source>
        <dbReference type="ARBA" id="ARBA00048679"/>
    </source>
</evidence>
<proteinExistence type="inferred from homology"/>
<dbReference type="PROSITE" id="PS50011">
    <property type="entry name" value="PROTEIN_KINASE_DOM"/>
    <property type="match status" value="1"/>
</dbReference>
<keyword evidence="31" id="KW-1185">Reference proteome</keyword>
<keyword evidence="8" id="KW-0597">Phosphoprotein</keyword>
<keyword evidence="12" id="KW-0863">Zinc-finger</keyword>
<dbReference type="GO" id="GO:0005737">
    <property type="term" value="C:cytoplasm"/>
    <property type="evidence" value="ECO:0007669"/>
    <property type="project" value="UniProtKB-SubCell"/>
</dbReference>
<feature type="compositionally biased region" description="Low complexity" evidence="23">
    <location>
        <begin position="1943"/>
        <end position="1955"/>
    </location>
</feature>
<dbReference type="InterPro" id="IPR001849">
    <property type="entry name" value="PH_domain"/>
</dbReference>
<evidence type="ECO:0000313" key="30">
    <source>
        <dbReference type="EMBL" id="KAK3884315.1"/>
    </source>
</evidence>
<dbReference type="Gene3D" id="3.30.60.20">
    <property type="match status" value="1"/>
</dbReference>
<evidence type="ECO:0000256" key="18">
    <source>
        <dbReference type="ARBA" id="ARBA00023273"/>
    </source>
</evidence>
<dbReference type="CDD" id="cd00132">
    <property type="entry name" value="CRIB"/>
    <property type="match status" value="1"/>
</dbReference>
<keyword evidence="7" id="KW-0723">Serine/threonine-protein kinase</keyword>
<dbReference type="GO" id="GO:0031032">
    <property type="term" value="P:actomyosin structure organization"/>
    <property type="evidence" value="ECO:0007669"/>
    <property type="project" value="TreeGrafter"/>
</dbReference>
<feature type="compositionally biased region" description="Polar residues" evidence="23">
    <location>
        <begin position="1868"/>
        <end position="1882"/>
    </location>
</feature>
<reference evidence="30" key="1">
    <citation type="submission" date="2023-10" db="EMBL/GenBank/DDBJ databases">
        <title>Genome assemblies of two species of porcelain crab, Petrolisthes cinctipes and Petrolisthes manimaculis (Anomura: Porcellanidae).</title>
        <authorList>
            <person name="Angst P."/>
        </authorList>
    </citation>
    <scope>NUCLEOTIDE SEQUENCE</scope>
    <source>
        <strain evidence="30">PB745_01</strain>
        <tissue evidence="30">Gill</tissue>
    </source>
</reference>
<feature type="compositionally biased region" description="Basic and acidic residues" evidence="23">
    <location>
        <begin position="746"/>
        <end position="755"/>
    </location>
</feature>
<evidence type="ECO:0000259" key="26">
    <source>
        <dbReference type="PROSITE" id="PS50081"/>
    </source>
</evidence>
<dbReference type="SMART" id="SM00285">
    <property type="entry name" value="PBD"/>
    <property type="match status" value="1"/>
</dbReference>
<keyword evidence="6" id="KW-0963">Cytoplasm</keyword>
<evidence type="ECO:0000256" key="13">
    <source>
        <dbReference type="ARBA" id="ARBA00022777"/>
    </source>
</evidence>
<feature type="non-terminal residue" evidence="30">
    <location>
        <position position="1"/>
    </location>
</feature>
<dbReference type="CDD" id="cd01243">
    <property type="entry name" value="PH_MRCK"/>
    <property type="match status" value="1"/>
</dbReference>
<dbReference type="SMART" id="SM00220">
    <property type="entry name" value="S_TKc"/>
    <property type="match status" value="1"/>
</dbReference>
<feature type="domain" description="PH" evidence="24">
    <location>
        <begin position="1317"/>
        <end position="1434"/>
    </location>
</feature>
<evidence type="ECO:0000256" key="21">
    <source>
        <dbReference type="PROSITE-ProRule" id="PRU10141"/>
    </source>
</evidence>
<feature type="compositionally biased region" description="Polar residues" evidence="23">
    <location>
        <begin position="832"/>
        <end position="845"/>
    </location>
</feature>
<dbReference type="FunFam" id="3.30.200.20:FF:000017">
    <property type="entry name" value="Non-specific serine/threonine protein kinase"/>
    <property type="match status" value="1"/>
</dbReference>
<dbReference type="Pfam" id="PF15796">
    <property type="entry name" value="KELK"/>
    <property type="match status" value="1"/>
</dbReference>
<comment type="similarity">
    <text evidence="4">Belongs to the protein kinase superfamily. AGC Ser/Thr protein kinase family. DMPK subfamily.</text>
</comment>
<accession>A0AAE1G2W7</accession>
<evidence type="ECO:0000259" key="25">
    <source>
        <dbReference type="PROSITE" id="PS50011"/>
    </source>
</evidence>
<comment type="cofactor">
    <cofactor evidence="1">
        <name>Mg(2+)</name>
        <dbReference type="ChEBI" id="CHEBI:18420"/>
    </cofactor>
</comment>
<evidence type="ECO:0000256" key="7">
    <source>
        <dbReference type="ARBA" id="ARBA00022527"/>
    </source>
</evidence>
<dbReference type="InterPro" id="IPR046349">
    <property type="entry name" value="C1-like_sf"/>
</dbReference>
<feature type="domain" description="Protein kinase" evidence="25">
    <location>
        <begin position="260"/>
        <end position="527"/>
    </location>
</feature>
<gene>
    <name evidence="30" type="ORF">Pcinc_011404</name>
</gene>
<dbReference type="InterPro" id="IPR008271">
    <property type="entry name" value="Ser/Thr_kinase_AS"/>
</dbReference>
<evidence type="ECO:0000256" key="9">
    <source>
        <dbReference type="ARBA" id="ARBA00022679"/>
    </source>
</evidence>
<feature type="region of interest" description="Disordered" evidence="23">
    <location>
        <begin position="632"/>
        <end position="654"/>
    </location>
</feature>
<evidence type="ECO:0000256" key="14">
    <source>
        <dbReference type="ARBA" id="ARBA00022833"/>
    </source>
</evidence>
<dbReference type="Pfam" id="PF00780">
    <property type="entry name" value="CNH"/>
    <property type="match status" value="1"/>
</dbReference>
<dbReference type="InterPro" id="IPR001180">
    <property type="entry name" value="CNH_dom"/>
</dbReference>
<evidence type="ECO:0000313" key="31">
    <source>
        <dbReference type="Proteomes" id="UP001286313"/>
    </source>
</evidence>
<dbReference type="GO" id="GO:0008270">
    <property type="term" value="F:zinc ion binding"/>
    <property type="evidence" value="ECO:0007669"/>
    <property type="project" value="UniProtKB-KW"/>
</dbReference>
<feature type="domain" description="CNH" evidence="28">
    <location>
        <begin position="1460"/>
        <end position="1737"/>
    </location>
</feature>
<dbReference type="PROSITE" id="PS00479">
    <property type="entry name" value="ZF_DAG_PE_1"/>
    <property type="match status" value="1"/>
</dbReference>
<evidence type="ECO:0000259" key="28">
    <source>
        <dbReference type="PROSITE" id="PS50219"/>
    </source>
</evidence>
<dbReference type="InterPro" id="IPR002219">
    <property type="entry name" value="PKC_DAG/PE"/>
</dbReference>
<feature type="region of interest" description="Disordered" evidence="23">
    <location>
        <begin position="794"/>
        <end position="845"/>
    </location>
</feature>
<sequence>FPLPLALLTIFAAPHSPPPPFLLSPTPPPPFLLSHTPPPLLLSPTHHHHSCCPTLTTTTILAVPHSPPPPFLLSPTHHHSCCPPHTTTTIILAVPPLTTTTTPAAPHSPPFLLPPTHHHSCCPLLTTILDVPHSPPPPFLLSPTHHHHHHSCCPPHTTTIILAVPHSPPPPPLLLSPTHHHHHHSCCPPLTTTTTTPAVPHTPPPPPLLFHTPLSDVSHRLHHFSIYIPSSYPSFPSSTHPSLKPVVQRVKALRLSRDDFEVIKVIGRGAFGEVCVVKLKGTDHVYAMKILNKWEMLKRAETACFHEERDVLVYGDRRWITNLHYAFQDDNNLYLVMDYYCGGDLLTLLSKFEDRLPEDMARFYIAEMILAIDSIHLLRYVHRDIKPDNVLLDANGHIRLADFGSCLRLQEDGTVQSNVAVGTPDYISPEILRAMEDGQGRYGRECDWWSLGVCMYEMLFGETPFYAESLVETYGKIMNHKNCFDFPTDLGYDVSEEAKELMRQLICSSEFRLGKNGINDFKNHPWFAGVDWATLRDSTAPYIPEVSSPTDTSNFDVDDSETRSQDTCPPPANAAFSALHLPFIGFSFTQGSHISDKACLLTLSVTASVTLGPRSIDVEGYERRIQSLESENRELARQVDKPDGTLEDNKATDDGKKLNEQVQALTKQNQDLSYEVSCLKRRLGEKEGEADVRIKELERQIKSIGQDKENTGREMADMDERLTLQDKELQDALAQRKLAMSEYSEVSDKLTELRNQKQKLSRQVRDKEEELETAMQKIDSLRQDLRRAEKLRRELEGRSDEADAAASKERKLRERSEEYTRSIEGELEKLQQRGSSPASRGSMSGLNSIDAAQEVNRLKSDLERVCVDQEERAQQQALRHAHDIATMNDQLAESEATRNALQNEVTILTKKVEQLRGDLEKRSEEQEDSVMEVKRRHEREKAMLLDENKKLLSDVERLTESLNRMQSERRSLEEEYEDLRNKKESIAQWEAQITEIIQWVSDEKDARGYLQALATRMTEELESLKVSGVVGGGGSSVLTPQREKNWRNRRSQKLDKMELLNLQSSLNSEIQAKQLISEELSKVRSELMASQKDVREFKQRYDSVARENMRKEKQVRDLERRLESGEGLLERPASQMSFLEQFLKETSLRRGGSLESEEGDVEDNRAPSVPSLSSSRSFVSQQEQLGSPNMESRPLPPLPQTITNVPPGVMPTMAHHQHAGAMVGMSGGSSSSGGGPSPHMMKQQKAHQFIVRSFSNPIKCSHCTSLMVGLTRQGVVCEVCGFACHATCKDKVPMICPVPPDQTAKRPLGIDPTRGIGTAYEGFVKVPKPGGVKKGWSRQFVVVCDFKLFLYDISPERNALPSVWVSTVLDMRDEQFDVSTVKDLDVIHANKKDIPCIFRVTTSSMVGVRHHTLMLADTEMEKTKWVVALNELHRILKRNRLPNRQVLMAHEVVDGSVTLIKNAVCGCVIDLDRLLVGAEEGLFCIDLDNCEIAKIGDGKKIVSLEYIGEEQLIMVIAGRQRQVKLVPVRALGGDDVEWIKVQETKGAIAFTTGKFRNPNNMSFTYCLCVAVKRQIIIYEINRAKGRHKLFRSILLPQPPQSLDILGDGRLAVGFQSAFTIYSILGDQHPLSLVHPDSQSLGFLSMTQCEALSCIEVTRGEYLLVFNLLAVYVDASGRKSREKELMYPAIPTAVGVCDGLLLVYSDIHIDVFEVLSGDWVQTINLKRTKPLMRTGILNMVMISDLPHVAYLRNLHKEELVRTGLDANARPRSRRKFSIRENSKTTRTTDRRSKLISGPTNFNHISHMGPGDSIEIQRLVDLPSRININTDQRAPHQQSIHRVRSMLQTSGKLAPPRLPQGPEPPRRSFSHQPLPQPHYSNVHNGSGPPPPVPGSLRRPGIPPLPPTSAPPQQHLPPQQRSPEEPRHQIIHQLQEQECGDTSPRHSIASNTSSNLSSPPSPGRPPDHHHSSSYDS</sequence>
<keyword evidence="18" id="KW-0966">Cell projection</keyword>
<dbReference type="Pfam" id="PF25346">
    <property type="entry name" value="PH_MRCK"/>
    <property type="match status" value="1"/>
</dbReference>
<dbReference type="InterPro" id="IPR050839">
    <property type="entry name" value="Rho-assoc_Ser/Thr_Kinase"/>
</dbReference>
<keyword evidence="14" id="KW-0862">Zinc</keyword>
<feature type="binding site" evidence="21">
    <location>
        <position position="289"/>
    </location>
    <ligand>
        <name>ATP</name>
        <dbReference type="ChEBI" id="CHEBI:30616"/>
    </ligand>
</feature>
<evidence type="ECO:0000259" key="24">
    <source>
        <dbReference type="PROSITE" id="PS50003"/>
    </source>
</evidence>
<dbReference type="GO" id="GO:0005856">
    <property type="term" value="C:cytoskeleton"/>
    <property type="evidence" value="ECO:0007669"/>
    <property type="project" value="TreeGrafter"/>
</dbReference>
<evidence type="ECO:0000256" key="6">
    <source>
        <dbReference type="ARBA" id="ARBA00022490"/>
    </source>
</evidence>
<dbReference type="InterPro" id="IPR000961">
    <property type="entry name" value="AGC-kinase_C"/>
</dbReference>
<feature type="region of interest" description="Disordered" evidence="23">
    <location>
        <begin position="1849"/>
        <end position="1973"/>
    </location>
</feature>
<evidence type="ECO:0000256" key="3">
    <source>
        <dbReference type="ARBA" id="ARBA00004510"/>
    </source>
</evidence>
<evidence type="ECO:0000256" key="11">
    <source>
        <dbReference type="ARBA" id="ARBA00022741"/>
    </source>
</evidence>
<dbReference type="InterPro" id="IPR000719">
    <property type="entry name" value="Prot_kinase_dom"/>
</dbReference>
<dbReference type="Pfam" id="PF08826">
    <property type="entry name" value="DMPK_coil"/>
    <property type="match status" value="1"/>
</dbReference>
<evidence type="ECO:0000256" key="4">
    <source>
        <dbReference type="ARBA" id="ARBA00005719"/>
    </source>
</evidence>
<dbReference type="PANTHER" id="PTHR22988:SF66">
    <property type="entry name" value="SERINE_THREONINE-PROTEIN KINASE GENGHIS KHAN"/>
    <property type="match status" value="1"/>
</dbReference>
<comment type="caution">
    <text evidence="30">The sequence shown here is derived from an EMBL/GenBank/DDBJ whole genome shotgun (WGS) entry which is preliminary data.</text>
</comment>
<dbReference type="Pfam" id="PF00130">
    <property type="entry name" value="C1_1"/>
    <property type="match status" value="1"/>
</dbReference>
<feature type="region of interest" description="Disordered" evidence="23">
    <location>
        <begin position="1147"/>
        <end position="1206"/>
    </location>
</feature>
<evidence type="ECO:0000256" key="22">
    <source>
        <dbReference type="SAM" id="Coils"/>
    </source>
</evidence>
<dbReference type="SUPFAM" id="SSF50729">
    <property type="entry name" value="PH domain-like"/>
    <property type="match status" value="1"/>
</dbReference>
<dbReference type="SMART" id="SM00036">
    <property type="entry name" value="CNH"/>
    <property type="match status" value="1"/>
</dbReference>
<dbReference type="EMBL" id="JAWQEG010000894">
    <property type="protein sequence ID" value="KAK3884315.1"/>
    <property type="molecule type" value="Genomic_DNA"/>
</dbReference>